<accession>A0A4R4YAT6</accession>
<dbReference type="RefSeq" id="WP_132618474.1">
    <property type="nucleotide sequence ID" value="NZ_SMKQ01000139.1"/>
</dbReference>
<evidence type="ECO:0000313" key="1">
    <source>
        <dbReference type="EMBL" id="TDD41671.1"/>
    </source>
</evidence>
<dbReference type="AlphaFoldDB" id="A0A4R4YAT6"/>
<keyword evidence="2" id="KW-1185">Reference proteome</keyword>
<dbReference type="Proteomes" id="UP000295302">
    <property type="component" value="Unassembled WGS sequence"/>
</dbReference>
<protein>
    <recommendedName>
        <fullName evidence="3">Fe/B12 periplasmic-binding domain-containing protein</fullName>
    </recommendedName>
</protein>
<name>A0A4R4YAT6_9ACTN</name>
<sequence>MQGGEAVAGPLTNAPLWTTLSAVAGKTAIPVDVDTFFLNAGPTFLNAGPTAAGKVLDVLADHLHG</sequence>
<comment type="caution">
    <text evidence="1">The sequence shown here is derived from an EMBL/GenBank/DDBJ whole genome shotgun (WGS) entry which is preliminary data.</text>
</comment>
<reference evidence="1 2" key="1">
    <citation type="submission" date="2019-03" db="EMBL/GenBank/DDBJ databases">
        <title>Draft genome sequences of novel Actinobacteria.</title>
        <authorList>
            <person name="Sahin N."/>
            <person name="Ay H."/>
            <person name="Saygin H."/>
        </authorList>
    </citation>
    <scope>NUCLEOTIDE SEQUENCE [LARGE SCALE GENOMIC DNA]</scope>
    <source>
        <strain evidence="1 2">CH32</strain>
    </source>
</reference>
<gene>
    <name evidence="1" type="ORF">E1286_32250</name>
</gene>
<dbReference type="OrthoDB" id="9793175at2"/>
<evidence type="ECO:0000313" key="2">
    <source>
        <dbReference type="Proteomes" id="UP000295302"/>
    </source>
</evidence>
<evidence type="ECO:0008006" key="3">
    <source>
        <dbReference type="Google" id="ProtNLM"/>
    </source>
</evidence>
<proteinExistence type="predicted"/>
<dbReference type="EMBL" id="SMKQ01000139">
    <property type="protein sequence ID" value="TDD41671.1"/>
    <property type="molecule type" value="Genomic_DNA"/>
</dbReference>
<organism evidence="1 2">
    <name type="scientific">Nonomuraea terrae</name>
    <dbReference type="NCBI Taxonomy" id="2530383"/>
    <lineage>
        <taxon>Bacteria</taxon>
        <taxon>Bacillati</taxon>
        <taxon>Actinomycetota</taxon>
        <taxon>Actinomycetes</taxon>
        <taxon>Streptosporangiales</taxon>
        <taxon>Streptosporangiaceae</taxon>
        <taxon>Nonomuraea</taxon>
    </lineage>
</organism>